<feature type="domain" description="Type I restriction modification DNA specificity" evidence="4">
    <location>
        <begin position="321"/>
        <end position="407"/>
    </location>
</feature>
<dbReference type="GO" id="GO:0009307">
    <property type="term" value="P:DNA restriction-modification system"/>
    <property type="evidence" value="ECO:0007669"/>
    <property type="project" value="UniProtKB-KW"/>
</dbReference>
<dbReference type="InterPro" id="IPR052021">
    <property type="entry name" value="Type-I_RS_S_subunit"/>
</dbReference>
<protein>
    <submittedName>
        <fullName evidence="5">Restriction endonuclease subunit S</fullName>
        <ecNumber evidence="5">3.1.21.-</ecNumber>
    </submittedName>
</protein>
<keyword evidence="5" id="KW-0540">Nuclease</keyword>
<sequence>MKNWQRYPEYKDSGVEWLGEIPKHWEVKKLKYVCQILRGKFTHRPRNDPRFYDGSYPFIQTGDVAAANKYITTHKQTLNDLGFAVSKEFPKGTLIMTIAANIGDIAILDFAACFPDSIVGFVPENKNNLNYLYYNFLAMRPDLLKTATLNTQMNLNVDQIGSLLTILPPLSEQKSIAHFLDRETSKLDKLIAKKQRFIELLQEKRTALISHAVTKGLNPDIPMKDSGISWLGQIPKHWLSLPAFTIFQEQQISNKGMIEKNLLSLSYGNIIRKDIDTHYGLLPQSFETYQIVFPGNLILRLTDLQNDKRSLRVGLVKEKGIITSAYLCLTPHKLISEYAYYLLHSYDITKVFYTMGAGVRQTMKFVDLKKLSILVPPLSEQKAIAHFLDQETAKIDTLIEKTKTSIEKLKEYRTALISAAVTGKIDIREEI</sequence>
<proteinExistence type="inferred from homology"/>
<dbReference type="EMBL" id="CP159837">
    <property type="protein sequence ID" value="XCM37832.1"/>
    <property type="molecule type" value="Genomic_DNA"/>
</dbReference>
<dbReference type="GO" id="GO:0016787">
    <property type="term" value="F:hydrolase activity"/>
    <property type="evidence" value="ECO:0007669"/>
    <property type="project" value="UniProtKB-KW"/>
</dbReference>
<name>A0AAU8JID9_9CYAN</name>
<dbReference type="RefSeq" id="WP_354635621.1">
    <property type="nucleotide sequence ID" value="NZ_CP159837.1"/>
</dbReference>
<dbReference type="GO" id="GO:0004519">
    <property type="term" value="F:endonuclease activity"/>
    <property type="evidence" value="ECO:0007669"/>
    <property type="project" value="UniProtKB-KW"/>
</dbReference>
<keyword evidence="5" id="KW-0255">Endonuclease</keyword>
<reference evidence="5" key="1">
    <citation type="submission" date="2024-07" db="EMBL/GenBank/DDBJ databases">
        <authorList>
            <person name="Kim Y.J."/>
            <person name="Jeong J.Y."/>
        </authorList>
    </citation>
    <scope>NUCLEOTIDE SEQUENCE</scope>
    <source>
        <strain evidence="5">GIHE-MW2</strain>
    </source>
</reference>
<keyword evidence="5" id="KW-0378">Hydrolase</keyword>
<evidence type="ECO:0000259" key="4">
    <source>
        <dbReference type="Pfam" id="PF01420"/>
    </source>
</evidence>
<dbReference type="InterPro" id="IPR000055">
    <property type="entry name" value="Restrct_endonuc_typeI_TRD"/>
</dbReference>
<keyword evidence="2" id="KW-0680">Restriction system</keyword>
<dbReference type="PANTHER" id="PTHR30408:SF12">
    <property type="entry name" value="TYPE I RESTRICTION ENZYME MJAVIII SPECIFICITY SUBUNIT"/>
    <property type="match status" value="1"/>
</dbReference>
<dbReference type="REBASE" id="844846">
    <property type="entry name" value="S.Pra2ORF634P"/>
</dbReference>
<evidence type="ECO:0000256" key="3">
    <source>
        <dbReference type="ARBA" id="ARBA00023125"/>
    </source>
</evidence>
<organism evidence="5">
    <name type="scientific">Planktothricoides raciborskii GIHE-MW2</name>
    <dbReference type="NCBI Taxonomy" id="2792601"/>
    <lineage>
        <taxon>Bacteria</taxon>
        <taxon>Bacillati</taxon>
        <taxon>Cyanobacteriota</taxon>
        <taxon>Cyanophyceae</taxon>
        <taxon>Oscillatoriophycideae</taxon>
        <taxon>Oscillatoriales</taxon>
        <taxon>Oscillatoriaceae</taxon>
        <taxon>Planktothricoides</taxon>
    </lineage>
</organism>
<evidence type="ECO:0000256" key="2">
    <source>
        <dbReference type="ARBA" id="ARBA00022747"/>
    </source>
</evidence>
<dbReference type="Gene3D" id="3.90.220.20">
    <property type="entry name" value="DNA methylase specificity domains"/>
    <property type="match status" value="2"/>
</dbReference>
<accession>A0AAU8JID9</accession>
<dbReference type="Pfam" id="PF01420">
    <property type="entry name" value="Methylase_S"/>
    <property type="match status" value="2"/>
</dbReference>
<gene>
    <name evidence="5" type="ORF">ABWT76_000635</name>
</gene>
<evidence type="ECO:0000256" key="1">
    <source>
        <dbReference type="ARBA" id="ARBA00010923"/>
    </source>
</evidence>
<feature type="domain" description="Type I restriction modification DNA specificity" evidence="4">
    <location>
        <begin position="22"/>
        <end position="195"/>
    </location>
</feature>
<dbReference type="EC" id="3.1.21.-" evidence="5"/>
<evidence type="ECO:0000313" key="5">
    <source>
        <dbReference type="EMBL" id="XCM37832.1"/>
    </source>
</evidence>
<comment type="similarity">
    <text evidence="1">Belongs to the type-I restriction system S methylase family.</text>
</comment>
<dbReference type="SUPFAM" id="SSF116734">
    <property type="entry name" value="DNA methylase specificity domain"/>
    <property type="match status" value="2"/>
</dbReference>
<dbReference type="GO" id="GO:0003677">
    <property type="term" value="F:DNA binding"/>
    <property type="evidence" value="ECO:0007669"/>
    <property type="project" value="UniProtKB-KW"/>
</dbReference>
<keyword evidence="3" id="KW-0238">DNA-binding</keyword>
<dbReference type="Gene3D" id="1.10.287.1120">
    <property type="entry name" value="Bipartite methylase S protein"/>
    <property type="match status" value="1"/>
</dbReference>
<dbReference type="InterPro" id="IPR044946">
    <property type="entry name" value="Restrct_endonuc_typeI_TRD_sf"/>
</dbReference>
<dbReference type="AlphaFoldDB" id="A0AAU8JID9"/>
<dbReference type="PANTHER" id="PTHR30408">
    <property type="entry name" value="TYPE-1 RESTRICTION ENZYME ECOKI SPECIFICITY PROTEIN"/>
    <property type="match status" value="1"/>
</dbReference>
<dbReference type="CDD" id="cd17282">
    <property type="entry name" value="RMtype1_S_Eco16444ORF1681_TRD1-CR1_like"/>
    <property type="match status" value="1"/>
</dbReference>